<evidence type="ECO:0000256" key="8">
    <source>
        <dbReference type="ARBA" id="ARBA00022840"/>
    </source>
</evidence>
<dbReference type="Gene3D" id="3.30.70.560">
    <property type="entry name" value="7,8-Dihydro-6-hydroxymethylpterin-pyrophosphokinase HPPK"/>
    <property type="match status" value="1"/>
</dbReference>
<evidence type="ECO:0000313" key="14">
    <source>
        <dbReference type="EMBL" id="AGH42649.1"/>
    </source>
</evidence>
<evidence type="ECO:0000259" key="13">
    <source>
        <dbReference type="PROSITE" id="PS00794"/>
    </source>
</evidence>
<name>K7A9C6_9ALTE</name>
<dbReference type="GO" id="GO:0016301">
    <property type="term" value="F:kinase activity"/>
    <property type="evidence" value="ECO:0007669"/>
    <property type="project" value="UniProtKB-KW"/>
</dbReference>
<dbReference type="HOGENOM" id="CLU_097916_0_1_6"/>
<dbReference type="Proteomes" id="UP000011864">
    <property type="component" value="Chromosome"/>
</dbReference>
<evidence type="ECO:0000256" key="7">
    <source>
        <dbReference type="ARBA" id="ARBA00022777"/>
    </source>
</evidence>
<protein>
    <recommendedName>
        <fullName evidence="4">2-amino-4-hydroxy-6-hydroxymethyldihydropteridine pyrophosphokinase</fullName>
        <ecNumber evidence="3">2.7.6.3</ecNumber>
    </recommendedName>
    <alternativeName>
        <fullName evidence="11">6-hydroxymethyl-7,8-dihydropterin pyrophosphokinase</fullName>
    </alternativeName>
    <alternativeName>
        <fullName evidence="12">7,8-dihydro-6-hydroxymethylpterin-pyrophosphokinase</fullName>
    </alternativeName>
</protein>
<organism evidence="14 15">
    <name type="scientific">Paraglaciecola psychrophila 170</name>
    <dbReference type="NCBI Taxonomy" id="1129794"/>
    <lineage>
        <taxon>Bacteria</taxon>
        <taxon>Pseudomonadati</taxon>
        <taxon>Pseudomonadota</taxon>
        <taxon>Gammaproteobacteria</taxon>
        <taxon>Alteromonadales</taxon>
        <taxon>Alteromonadaceae</taxon>
        <taxon>Paraglaciecola</taxon>
    </lineage>
</organism>
<evidence type="ECO:0000256" key="12">
    <source>
        <dbReference type="ARBA" id="ARBA00033413"/>
    </source>
</evidence>
<evidence type="ECO:0000313" key="15">
    <source>
        <dbReference type="Proteomes" id="UP000011864"/>
    </source>
</evidence>
<comment type="pathway">
    <text evidence="1">Cofactor biosynthesis; tetrahydrofolate biosynthesis; 2-amino-4-hydroxy-6-hydroxymethyl-7,8-dihydropteridine diphosphate from 7,8-dihydroneopterin triphosphate: step 4/4.</text>
</comment>
<keyword evidence="7 14" id="KW-0418">Kinase</keyword>
<dbReference type="GO" id="GO:0046654">
    <property type="term" value="P:tetrahydrofolate biosynthetic process"/>
    <property type="evidence" value="ECO:0007669"/>
    <property type="project" value="UniProtKB-UniPathway"/>
</dbReference>
<evidence type="ECO:0000256" key="3">
    <source>
        <dbReference type="ARBA" id="ARBA00013253"/>
    </source>
</evidence>
<dbReference type="AlphaFoldDB" id="K7A9C6"/>
<evidence type="ECO:0000256" key="2">
    <source>
        <dbReference type="ARBA" id="ARBA00005810"/>
    </source>
</evidence>
<dbReference type="KEGG" id="gps:C427_0539"/>
<keyword evidence="6" id="KW-0547">Nucleotide-binding</keyword>
<dbReference type="STRING" id="1129794.C427_0539"/>
<dbReference type="OrthoDB" id="9808041at2"/>
<dbReference type="EC" id="2.7.6.3" evidence="3"/>
<keyword evidence="5" id="KW-0808">Transferase</keyword>
<dbReference type="PROSITE" id="PS00794">
    <property type="entry name" value="HPPK"/>
    <property type="match status" value="1"/>
</dbReference>
<dbReference type="GO" id="GO:0005524">
    <property type="term" value="F:ATP binding"/>
    <property type="evidence" value="ECO:0007669"/>
    <property type="project" value="UniProtKB-KW"/>
</dbReference>
<gene>
    <name evidence="14" type="primary">folK</name>
    <name evidence="14" type="ORF">C427_0539</name>
</gene>
<feature type="domain" description="7,8-dihydro-6-hydroxymethylpterin-pyrophosphokinase" evidence="13">
    <location>
        <begin position="89"/>
        <end position="100"/>
    </location>
</feature>
<evidence type="ECO:0000256" key="6">
    <source>
        <dbReference type="ARBA" id="ARBA00022741"/>
    </source>
</evidence>
<comment type="similarity">
    <text evidence="2">Belongs to the HPPK family.</text>
</comment>
<dbReference type="InterPro" id="IPR035907">
    <property type="entry name" value="Hppk_sf"/>
</dbReference>
<dbReference type="NCBIfam" id="TIGR01498">
    <property type="entry name" value="folK"/>
    <property type="match status" value="1"/>
</dbReference>
<dbReference type="GO" id="GO:0003848">
    <property type="term" value="F:2-amino-4-hydroxy-6-hydroxymethyldihydropteridine diphosphokinase activity"/>
    <property type="evidence" value="ECO:0007669"/>
    <property type="project" value="UniProtKB-EC"/>
</dbReference>
<keyword evidence="15" id="KW-1185">Reference proteome</keyword>
<evidence type="ECO:0000256" key="4">
    <source>
        <dbReference type="ARBA" id="ARBA00016218"/>
    </source>
</evidence>
<dbReference type="PATRIC" id="fig|1129794.4.peg.534"/>
<sequence length="163" mass="18099">MISVYIGLGSNLALPEKQIQAACSSLAALPSTALIMCSSLYRSQPMGPQDQPDYVNAVALIETKLSADSLLQHTQLIESQQGRTRNANRWGPRTLDLDMLLYGKQQIDKEYLQVPHCGMKQREFVLYPLFEIAPDLILPCGEILSELLLTCPLNGLRKMAPLK</sequence>
<dbReference type="Pfam" id="PF01288">
    <property type="entry name" value="HPPK"/>
    <property type="match status" value="1"/>
</dbReference>
<dbReference type="PANTHER" id="PTHR43071">
    <property type="entry name" value="2-AMINO-4-HYDROXY-6-HYDROXYMETHYLDIHYDROPTERIDINE PYROPHOSPHOKINASE"/>
    <property type="match status" value="1"/>
</dbReference>
<evidence type="ECO:0000256" key="9">
    <source>
        <dbReference type="ARBA" id="ARBA00022909"/>
    </source>
</evidence>
<evidence type="ECO:0000256" key="11">
    <source>
        <dbReference type="ARBA" id="ARBA00029766"/>
    </source>
</evidence>
<dbReference type="PANTHER" id="PTHR43071:SF1">
    <property type="entry name" value="2-AMINO-4-HYDROXY-6-HYDROXYMETHYLDIHYDROPTERIDINE PYROPHOSPHOKINASE"/>
    <property type="match status" value="1"/>
</dbReference>
<proteinExistence type="inferred from homology"/>
<evidence type="ECO:0000256" key="10">
    <source>
        <dbReference type="ARBA" id="ARBA00029409"/>
    </source>
</evidence>
<evidence type="ECO:0000256" key="1">
    <source>
        <dbReference type="ARBA" id="ARBA00005051"/>
    </source>
</evidence>
<reference evidence="14 15" key="1">
    <citation type="journal article" date="2013" name="Genome Announc.">
        <title>Complete Genome Sequence of Glaciecola psychrophila Strain 170T.</title>
        <authorList>
            <person name="Yin J."/>
            <person name="Chen J."/>
            <person name="Liu G."/>
            <person name="Yu Y."/>
            <person name="Song L."/>
            <person name="Wang X."/>
            <person name="Qu X."/>
        </authorList>
    </citation>
    <scope>NUCLEOTIDE SEQUENCE [LARGE SCALE GENOMIC DNA]</scope>
    <source>
        <strain evidence="14 15">170</strain>
    </source>
</reference>
<dbReference type="UniPathway" id="UPA00077">
    <property type="reaction ID" value="UER00155"/>
</dbReference>
<dbReference type="CDD" id="cd00483">
    <property type="entry name" value="HPPK"/>
    <property type="match status" value="1"/>
</dbReference>
<dbReference type="SUPFAM" id="SSF55083">
    <property type="entry name" value="6-hydroxymethyl-7,8-dihydropterin pyrophosphokinase, HPPK"/>
    <property type="match status" value="1"/>
</dbReference>
<keyword evidence="8" id="KW-0067">ATP-binding</keyword>
<dbReference type="eggNOG" id="COG0801">
    <property type="taxonomic scope" value="Bacteria"/>
</dbReference>
<dbReference type="RefSeq" id="WP_007640421.1">
    <property type="nucleotide sequence ID" value="NC_020514.1"/>
</dbReference>
<dbReference type="InterPro" id="IPR000550">
    <property type="entry name" value="Hppk"/>
</dbReference>
<keyword evidence="9" id="KW-0289">Folate biosynthesis</keyword>
<accession>K7A9C6</accession>
<evidence type="ECO:0000256" key="5">
    <source>
        <dbReference type="ARBA" id="ARBA00022679"/>
    </source>
</evidence>
<dbReference type="GO" id="GO:0046656">
    <property type="term" value="P:folic acid biosynthetic process"/>
    <property type="evidence" value="ECO:0007669"/>
    <property type="project" value="UniProtKB-KW"/>
</dbReference>
<dbReference type="EMBL" id="CP003837">
    <property type="protein sequence ID" value="AGH42649.1"/>
    <property type="molecule type" value="Genomic_DNA"/>
</dbReference>
<comment type="function">
    <text evidence="10">Catalyzes the transfer of pyrophosphate from adenosine triphosphate (ATP) to 6-hydroxymethyl-7,8-dihydropterin, an enzymatic step in folate biosynthesis pathway.</text>
</comment>